<dbReference type="Proteomes" id="UP001549257">
    <property type="component" value="Unassembled WGS sequence"/>
</dbReference>
<protein>
    <submittedName>
        <fullName evidence="1">Uncharacterized protein</fullName>
    </submittedName>
</protein>
<proteinExistence type="predicted"/>
<gene>
    <name evidence="1" type="ORF">ABIE21_001844</name>
</gene>
<dbReference type="RefSeq" id="WP_354024529.1">
    <property type="nucleotide sequence ID" value="NZ_JBEPSJ010000002.1"/>
</dbReference>
<accession>A0ABV2QMR2</accession>
<sequence length="225" mass="24797">MHFADIDPKDIPPPPTVDEVAGLFSVPMMSFVAQPSLQELAVGTTGSSLNGGETTLDSVSLTYTLWLNPLDRNDPVNLADLSDSEREALDAPPVRPLPDWMMERRELMRYPMLWEAVLTTRKSDAEWQTPESTLVRHVNHVLMNAFREQRVVGGIPGELDSPVTERHIQRVTLPVDGVDVPSMQIDSDPNVYAVGADLGDRILTAVVSRDHLSSVTMAFVTRGLA</sequence>
<evidence type="ECO:0000313" key="1">
    <source>
        <dbReference type="EMBL" id="MET4582334.1"/>
    </source>
</evidence>
<keyword evidence="2" id="KW-1185">Reference proteome</keyword>
<comment type="caution">
    <text evidence="1">The sequence shown here is derived from an EMBL/GenBank/DDBJ whole genome shotgun (WGS) entry which is preliminary data.</text>
</comment>
<dbReference type="EMBL" id="JBEPSJ010000002">
    <property type="protein sequence ID" value="MET4582334.1"/>
    <property type="molecule type" value="Genomic_DNA"/>
</dbReference>
<name>A0ABV2QMR2_9MICO</name>
<organism evidence="1 2">
    <name type="scientific">Conyzicola nivalis</name>
    <dbReference type="NCBI Taxonomy" id="1477021"/>
    <lineage>
        <taxon>Bacteria</taxon>
        <taxon>Bacillati</taxon>
        <taxon>Actinomycetota</taxon>
        <taxon>Actinomycetes</taxon>
        <taxon>Micrococcales</taxon>
        <taxon>Microbacteriaceae</taxon>
        <taxon>Conyzicola</taxon>
    </lineage>
</organism>
<evidence type="ECO:0000313" key="2">
    <source>
        <dbReference type="Proteomes" id="UP001549257"/>
    </source>
</evidence>
<reference evidence="1 2" key="1">
    <citation type="submission" date="2024-06" db="EMBL/GenBank/DDBJ databases">
        <title>Sorghum-associated microbial communities from plants grown in Nebraska, USA.</title>
        <authorList>
            <person name="Schachtman D."/>
        </authorList>
    </citation>
    <scope>NUCLEOTIDE SEQUENCE [LARGE SCALE GENOMIC DNA]</scope>
    <source>
        <strain evidence="1 2">2857</strain>
    </source>
</reference>